<comment type="caution">
    <text evidence="1">The sequence shown here is derived from an EMBL/GenBank/DDBJ whole genome shotgun (WGS) entry which is preliminary data.</text>
</comment>
<dbReference type="EMBL" id="AVOT02028182">
    <property type="protein sequence ID" value="MBW0520569.1"/>
    <property type="molecule type" value="Genomic_DNA"/>
</dbReference>
<keyword evidence="2" id="KW-1185">Reference proteome</keyword>
<dbReference type="AlphaFoldDB" id="A0A9Q3HZG7"/>
<accession>A0A9Q3HZG7</accession>
<evidence type="ECO:0000313" key="2">
    <source>
        <dbReference type="Proteomes" id="UP000765509"/>
    </source>
</evidence>
<organism evidence="1 2">
    <name type="scientific">Austropuccinia psidii MF-1</name>
    <dbReference type="NCBI Taxonomy" id="1389203"/>
    <lineage>
        <taxon>Eukaryota</taxon>
        <taxon>Fungi</taxon>
        <taxon>Dikarya</taxon>
        <taxon>Basidiomycota</taxon>
        <taxon>Pucciniomycotina</taxon>
        <taxon>Pucciniomycetes</taxon>
        <taxon>Pucciniales</taxon>
        <taxon>Sphaerophragmiaceae</taxon>
        <taxon>Austropuccinia</taxon>
    </lineage>
</organism>
<gene>
    <name evidence="1" type="ORF">O181_060284</name>
</gene>
<proteinExistence type="predicted"/>
<reference evidence="1" key="1">
    <citation type="submission" date="2021-03" db="EMBL/GenBank/DDBJ databases">
        <title>Draft genome sequence of rust myrtle Austropuccinia psidii MF-1, a brazilian biotype.</title>
        <authorList>
            <person name="Quecine M.C."/>
            <person name="Pachon D.M.R."/>
            <person name="Bonatelli M.L."/>
            <person name="Correr F.H."/>
            <person name="Franceschini L.M."/>
            <person name="Leite T.F."/>
            <person name="Margarido G.R.A."/>
            <person name="Almeida C.A."/>
            <person name="Ferrarezi J.A."/>
            <person name="Labate C.A."/>
        </authorList>
    </citation>
    <scope>NUCLEOTIDE SEQUENCE</scope>
    <source>
        <strain evidence="1">MF-1</strain>
    </source>
</reference>
<dbReference type="Proteomes" id="UP000765509">
    <property type="component" value="Unassembled WGS sequence"/>
</dbReference>
<evidence type="ECO:0000313" key="1">
    <source>
        <dbReference type="EMBL" id="MBW0520569.1"/>
    </source>
</evidence>
<dbReference type="OrthoDB" id="2123952at2759"/>
<name>A0A9Q3HZG7_9BASI</name>
<sequence>MSSKLTSICDFNHSDLTPCVLYDPSVFDSLRGVYEDSMAPTNIYDINKNYDGFKSVRAIEPPCINCWKKGVPCVESSTARFTRCQFGNLGKRNCSQANHRFPDNPKRLLRRIKKGGRFGLEAPVYEPPTSYSTSGHSNCELNGQGIAELLPCMIFFSSASVTGSRIRGAQQWSNTCSSWANTGGPIPSQGNPIGVAPRVPILVTRKDGRLGKLKRNLVLQYEIDTDSKGSYELVGEELEITTPIQKRRIHSTSLSPVQASTTIHEVIRSPSHLNFQLVPQPGH</sequence>
<protein>
    <submittedName>
        <fullName evidence="1">Uncharacterized protein</fullName>
    </submittedName>
</protein>